<keyword evidence="1" id="KW-0489">Methyltransferase</keyword>
<dbReference type="InterPro" id="IPR010286">
    <property type="entry name" value="METTL16/RlmF"/>
</dbReference>
<reference evidence="3 4" key="1">
    <citation type="journal article" date="2018" name="Nat. Ecol. Evol.">
        <title>Shark genomes provide insights into elasmobranch evolution and the origin of vertebrates.</title>
        <authorList>
            <person name="Hara Y"/>
            <person name="Yamaguchi K"/>
            <person name="Onimaru K"/>
            <person name="Kadota M"/>
            <person name="Koyanagi M"/>
            <person name="Keeley SD"/>
            <person name="Tatsumi K"/>
            <person name="Tanaka K"/>
            <person name="Motone F"/>
            <person name="Kageyama Y"/>
            <person name="Nozu R"/>
            <person name="Adachi N"/>
            <person name="Nishimura O"/>
            <person name="Nakagawa R"/>
            <person name="Tanegashima C"/>
            <person name="Kiyatake I"/>
            <person name="Matsumoto R"/>
            <person name="Murakumo K"/>
            <person name="Nishida K"/>
            <person name="Terakita A"/>
            <person name="Kuratani S"/>
            <person name="Sato K"/>
            <person name="Hyodo S Kuraku.S."/>
        </authorList>
    </citation>
    <scope>NUCLEOTIDE SEQUENCE [LARGE SCALE GENOMIC DNA]</scope>
</reference>
<dbReference type="Proteomes" id="UP000288216">
    <property type="component" value="Unassembled WGS sequence"/>
</dbReference>
<dbReference type="AlphaFoldDB" id="A0A401PGA8"/>
<dbReference type="PANTHER" id="PTHR13393">
    <property type="entry name" value="SAM-DEPENDENT METHYLTRANSFERASE"/>
    <property type="match status" value="1"/>
</dbReference>
<dbReference type="PANTHER" id="PTHR13393:SF0">
    <property type="entry name" value="RNA N6-ADENOSINE-METHYLTRANSFERASE METTL16"/>
    <property type="match status" value="1"/>
</dbReference>
<dbReference type="GO" id="GO:0005634">
    <property type="term" value="C:nucleus"/>
    <property type="evidence" value="ECO:0007669"/>
    <property type="project" value="TreeGrafter"/>
</dbReference>
<comment type="caution">
    <text evidence="3">The sequence shown here is derived from an EMBL/GenBank/DDBJ whole genome shotgun (WGS) entry which is preliminary data.</text>
</comment>
<protein>
    <submittedName>
        <fullName evidence="3">Uncharacterized protein</fullName>
    </submittedName>
</protein>
<keyword evidence="2" id="KW-0808">Transferase</keyword>
<organism evidence="3 4">
    <name type="scientific">Scyliorhinus torazame</name>
    <name type="common">Cloudy catshark</name>
    <name type="synonym">Catulus torazame</name>
    <dbReference type="NCBI Taxonomy" id="75743"/>
    <lineage>
        <taxon>Eukaryota</taxon>
        <taxon>Metazoa</taxon>
        <taxon>Chordata</taxon>
        <taxon>Craniata</taxon>
        <taxon>Vertebrata</taxon>
        <taxon>Chondrichthyes</taxon>
        <taxon>Elasmobranchii</taxon>
        <taxon>Galeomorphii</taxon>
        <taxon>Galeoidea</taxon>
        <taxon>Carcharhiniformes</taxon>
        <taxon>Scyliorhinidae</taxon>
        <taxon>Scyliorhinus</taxon>
    </lineage>
</organism>
<gene>
    <name evidence="3" type="ORF">scyTo_0001842</name>
</gene>
<dbReference type="GO" id="GO:0070475">
    <property type="term" value="P:rRNA base methylation"/>
    <property type="evidence" value="ECO:0007669"/>
    <property type="project" value="TreeGrafter"/>
</dbReference>
<proteinExistence type="predicted"/>
<dbReference type="Pfam" id="PF05971">
    <property type="entry name" value="Methyltransf_10"/>
    <property type="match status" value="1"/>
</dbReference>
<keyword evidence="4" id="KW-1185">Reference proteome</keyword>
<sequence>MVCRKGGPSGSPGREILCAVAEACSFFNILTQCRMALNKSMHPRNRYKDKPPDFTYLASKYIEFQQHVNTSLTGKVRYVMKKGKCPTGIN</sequence>
<dbReference type="GO" id="GO:0008168">
    <property type="term" value="F:methyltransferase activity"/>
    <property type="evidence" value="ECO:0007669"/>
    <property type="project" value="UniProtKB-KW"/>
</dbReference>
<dbReference type="STRING" id="75743.A0A401PGA8"/>
<dbReference type="OrthoDB" id="514248at2759"/>
<evidence type="ECO:0000313" key="3">
    <source>
        <dbReference type="EMBL" id="GCB72139.1"/>
    </source>
</evidence>
<evidence type="ECO:0000256" key="2">
    <source>
        <dbReference type="ARBA" id="ARBA00022679"/>
    </source>
</evidence>
<accession>A0A401PGA8</accession>
<evidence type="ECO:0000313" key="4">
    <source>
        <dbReference type="Proteomes" id="UP000288216"/>
    </source>
</evidence>
<dbReference type="EMBL" id="BFAA01000428">
    <property type="protein sequence ID" value="GCB72139.1"/>
    <property type="molecule type" value="Genomic_DNA"/>
</dbReference>
<name>A0A401PGA8_SCYTO</name>
<evidence type="ECO:0000256" key="1">
    <source>
        <dbReference type="ARBA" id="ARBA00022603"/>
    </source>
</evidence>